<keyword evidence="6" id="KW-1185">Reference proteome</keyword>
<sequence length="462" mass="48209">MMNLPIGLGGPRPPSTLRLPRLRSGEAEPVPAEGAVLIVDDDWDVREELAGALGRRGLQVVSAGSTEAALDLLRRRPDVAVLVTDIRMPGTDGLALAETALRGRSQAQALEVVLVTGYASAAQGMAAARLGAFGTLHKPMRASELARMVQDALARAALRRAAVAAEAWQEAEQAAEQSAEPGAPSAPAWLAGAPEASWPPRRASGTIHAPIAWTRRPTASGLLAPIPDPQPRQASPAPPRAEPAAWAQELPLSPCRAAEALLRTLAQRLDPAGNGIEGIARDLHGPLGDLLRAAPRPPVKAGAPRRLLHLLDELMDLVALQAGVAQPRRAPVSPQRLLDRVAEALAALGLACDRPAVLQAEPERAFLLDDERLARAMALLGGTTLGGAAGGRAELALEAAGGQARLDLLIASGATQPGEEAEAARRLALAIARRLAALQGGRLDAWRMPKGGLRARLLIRGC</sequence>
<gene>
    <name evidence="5" type="ORF">ACFOD3_18690</name>
</gene>
<dbReference type="RefSeq" id="WP_216838001.1">
    <property type="nucleotide sequence ID" value="NZ_JAFNJS010000005.1"/>
</dbReference>
<name>A0ABV7BZM4_9PROT</name>
<dbReference type="Proteomes" id="UP001595420">
    <property type="component" value="Unassembled WGS sequence"/>
</dbReference>
<evidence type="ECO:0000259" key="4">
    <source>
        <dbReference type="PROSITE" id="PS50110"/>
    </source>
</evidence>
<dbReference type="EMBL" id="JBHRSB010000005">
    <property type="protein sequence ID" value="MFC3001938.1"/>
    <property type="molecule type" value="Genomic_DNA"/>
</dbReference>
<comment type="caution">
    <text evidence="5">The sequence shown here is derived from an EMBL/GenBank/DDBJ whole genome shotgun (WGS) entry which is preliminary data.</text>
</comment>
<evidence type="ECO:0000256" key="2">
    <source>
        <dbReference type="PROSITE-ProRule" id="PRU00169"/>
    </source>
</evidence>
<feature type="compositionally biased region" description="Pro residues" evidence="3">
    <location>
        <begin position="226"/>
        <end position="241"/>
    </location>
</feature>
<reference evidence="6" key="1">
    <citation type="journal article" date="2019" name="Int. J. Syst. Evol. Microbiol.">
        <title>The Global Catalogue of Microorganisms (GCM) 10K type strain sequencing project: providing services to taxonomists for standard genome sequencing and annotation.</title>
        <authorList>
            <consortium name="The Broad Institute Genomics Platform"/>
            <consortium name="The Broad Institute Genome Sequencing Center for Infectious Disease"/>
            <person name="Wu L."/>
            <person name="Ma J."/>
        </authorList>
    </citation>
    <scope>NUCLEOTIDE SEQUENCE [LARGE SCALE GENOMIC DNA]</scope>
    <source>
        <strain evidence="6">CGMCC 1.16855</strain>
    </source>
</reference>
<dbReference type="PANTHER" id="PTHR44591:SF25">
    <property type="entry name" value="CHEMOTAXIS TWO-COMPONENT RESPONSE REGULATOR"/>
    <property type="match status" value="1"/>
</dbReference>
<dbReference type="InterPro" id="IPR050595">
    <property type="entry name" value="Bact_response_regulator"/>
</dbReference>
<dbReference type="InterPro" id="IPR001789">
    <property type="entry name" value="Sig_transdc_resp-reg_receiver"/>
</dbReference>
<evidence type="ECO:0000313" key="6">
    <source>
        <dbReference type="Proteomes" id="UP001595420"/>
    </source>
</evidence>
<proteinExistence type="predicted"/>
<dbReference type="CDD" id="cd00156">
    <property type="entry name" value="REC"/>
    <property type="match status" value="1"/>
</dbReference>
<evidence type="ECO:0000256" key="1">
    <source>
        <dbReference type="ARBA" id="ARBA00022553"/>
    </source>
</evidence>
<dbReference type="PROSITE" id="PS50110">
    <property type="entry name" value="RESPONSE_REGULATORY"/>
    <property type="match status" value="1"/>
</dbReference>
<dbReference type="PANTHER" id="PTHR44591">
    <property type="entry name" value="STRESS RESPONSE REGULATOR PROTEIN 1"/>
    <property type="match status" value="1"/>
</dbReference>
<evidence type="ECO:0000313" key="5">
    <source>
        <dbReference type="EMBL" id="MFC3001938.1"/>
    </source>
</evidence>
<accession>A0ABV7BZM4</accession>
<keyword evidence="1 2" id="KW-0597">Phosphoprotein</keyword>
<evidence type="ECO:0000256" key="3">
    <source>
        <dbReference type="SAM" id="MobiDB-lite"/>
    </source>
</evidence>
<feature type="modified residue" description="4-aspartylphosphate" evidence="2">
    <location>
        <position position="85"/>
    </location>
</feature>
<protein>
    <submittedName>
        <fullName evidence="5">Response regulator</fullName>
    </submittedName>
</protein>
<organism evidence="5 6">
    <name type="scientific">Falsiroseomonas tokyonensis</name>
    <dbReference type="NCBI Taxonomy" id="430521"/>
    <lineage>
        <taxon>Bacteria</taxon>
        <taxon>Pseudomonadati</taxon>
        <taxon>Pseudomonadota</taxon>
        <taxon>Alphaproteobacteria</taxon>
        <taxon>Acetobacterales</taxon>
        <taxon>Roseomonadaceae</taxon>
        <taxon>Falsiroseomonas</taxon>
    </lineage>
</organism>
<feature type="domain" description="Response regulatory" evidence="4">
    <location>
        <begin position="35"/>
        <end position="153"/>
    </location>
</feature>
<dbReference type="SMART" id="SM00448">
    <property type="entry name" value="REC"/>
    <property type="match status" value="1"/>
</dbReference>
<feature type="region of interest" description="Disordered" evidence="3">
    <location>
        <begin position="172"/>
        <end position="243"/>
    </location>
</feature>
<feature type="compositionally biased region" description="Low complexity" evidence="3">
    <location>
        <begin position="172"/>
        <end position="189"/>
    </location>
</feature>
<dbReference type="Pfam" id="PF00072">
    <property type="entry name" value="Response_reg"/>
    <property type="match status" value="1"/>
</dbReference>